<dbReference type="PANTHER" id="PTHR34069:SF3">
    <property type="entry name" value="ACYL-COA:ACYL-COA ALKYLTRANSFERASE"/>
    <property type="match status" value="1"/>
</dbReference>
<evidence type="ECO:0000313" key="5">
    <source>
        <dbReference type="EMBL" id="OAN42881.1"/>
    </source>
</evidence>
<keyword evidence="1" id="KW-0808">Transferase</keyword>
<evidence type="ECO:0000259" key="3">
    <source>
        <dbReference type="Pfam" id="PF08541"/>
    </source>
</evidence>
<keyword evidence="2" id="KW-0012">Acyltransferase</keyword>
<comment type="caution">
    <text evidence="5">The sequence shown here is derived from an EMBL/GenBank/DDBJ whole genome shotgun (WGS) entry which is preliminary data.</text>
</comment>
<evidence type="ECO:0000256" key="1">
    <source>
        <dbReference type="ARBA" id="ARBA00022679"/>
    </source>
</evidence>
<dbReference type="GO" id="GO:0044550">
    <property type="term" value="P:secondary metabolite biosynthetic process"/>
    <property type="evidence" value="ECO:0007669"/>
    <property type="project" value="TreeGrafter"/>
</dbReference>
<feature type="domain" description="Beta-ketoacyl-[acyl-carrier-protein] synthase III C-terminal" evidence="3">
    <location>
        <begin position="254"/>
        <end position="339"/>
    </location>
</feature>
<dbReference type="InterPro" id="IPR013747">
    <property type="entry name" value="ACP_syn_III_C"/>
</dbReference>
<dbReference type="NCBIfam" id="NF006720">
    <property type="entry name" value="PRK09258.1"/>
    <property type="match status" value="1"/>
</dbReference>
<dbReference type="RefSeq" id="WP_066790416.1">
    <property type="nucleotide sequence ID" value="NZ_LWQS01000082.1"/>
</dbReference>
<dbReference type="Proteomes" id="UP000078287">
    <property type="component" value="Unassembled WGS sequence"/>
</dbReference>
<dbReference type="AlphaFoldDB" id="A0A178M3Q5"/>
<dbReference type="GO" id="GO:0004315">
    <property type="term" value="F:3-oxoacyl-[acyl-carrier-protein] synthase activity"/>
    <property type="evidence" value="ECO:0007669"/>
    <property type="project" value="InterPro"/>
</dbReference>
<dbReference type="InterPro" id="IPR016039">
    <property type="entry name" value="Thiolase-like"/>
</dbReference>
<proteinExistence type="predicted"/>
<dbReference type="Pfam" id="PF08545">
    <property type="entry name" value="ACP_syn_III"/>
    <property type="match status" value="1"/>
</dbReference>
<dbReference type="OrthoDB" id="9815506at2"/>
<dbReference type="Gene3D" id="3.40.47.10">
    <property type="match status" value="2"/>
</dbReference>
<dbReference type="SUPFAM" id="SSF53901">
    <property type="entry name" value="Thiolase-like"/>
    <property type="match status" value="1"/>
</dbReference>
<reference evidence="5 6" key="1">
    <citation type="submission" date="2016-04" db="EMBL/GenBank/DDBJ databases">
        <title>Chloroflexus islandicus sp. nov., a thermophilic filamentous anoxygenic phototrophic bacterium from geyser Strokkur (Iceland).</title>
        <authorList>
            <person name="Gaisin V.A."/>
            <person name="Kalashnikov A.M."/>
            <person name="Sukhacheva M.V."/>
            <person name="Grouzdev D.S."/>
            <person name="Ivanov T.M."/>
            <person name="Kuznetsov B."/>
            <person name="Gorlenko V.M."/>
        </authorList>
    </citation>
    <scope>NUCLEOTIDE SEQUENCE [LARGE SCALE GENOMIC DNA]</scope>
    <source>
        <strain evidence="6">isl-2</strain>
    </source>
</reference>
<name>A0A178M3Q5_9CHLR</name>
<evidence type="ECO:0000256" key="2">
    <source>
        <dbReference type="ARBA" id="ARBA00023315"/>
    </source>
</evidence>
<keyword evidence="6" id="KW-1185">Reference proteome</keyword>
<dbReference type="InterPro" id="IPR013751">
    <property type="entry name" value="ACP_syn_III_N"/>
</dbReference>
<dbReference type="STRING" id="1707952.A6A03_03965"/>
<evidence type="ECO:0000259" key="4">
    <source>
        <dbReference type="Pfam" id="PF08545"/>
    </source>
</evidence>
<protein>
    <submittedName>
        <fullName evidence="5">3-oxoacyl-ACP synthase</fullName>
    </submittedName>
</protein>
<organism evidence="5 6">
    <name type="scientific">Chloroflexus islandicus</name>
    <dbReference type="NCBI Taxonomy" id="1707952"/>
    <lineage>
        <taxon>Bacteria</taxon>
        <taxon>Bacillati</taxon>
        <taxon>Chloroflexota</taxon>
        <taxon>Chloroflexia</taxon>
        <taxon>Chloroflexales</taxon>
        <taxon>Chloroflexineae</taxon>
        <taxon>Chloroflexaceae</taxon>
        <taxon>Chloroflexus</taxon>
    </lineage>
</organism>
<sequence>MLFRHVMIEAVSYVLAPHRITSDWIEDQIAETMERLRFPRGKLEALSGIRERRFWDEGTLPSTVATMAAEQLLSRVNIDRERIGLLINTSVCQDYLEPSTACFVHRNLGLSPRAINYDVRNACLGFLNGMAIAGMMIEAGTIEYALIVDGEGSQDAVMATIRRLRRPETTKQDLRDNFATLTLGSGGAAMLLTHERLSRSGHRLNGVVTLAATQYNHLCLGQPDYMKTDAGALMHAGVELATATWRLAQETLPNWSDRQIALYAPHQVGARHMAAVTKALGITPAKLFLNFPTLGNVGPAALPISLAQAAEVGRLRPGDHVGLLGIGSGLNCSMMSVTW</sequence>
<dbReference type="GO" id="GO:0006633">
    <property type="term" value="P:fatty acid biosynthetic process"/>
    <property type="evidence" value="ECO:0007669"/>
    <property type="project" value="InterPro"/>
</dbReference>
<accession>A0A178M3Q5</accession>
<feature type="domain" description="Beta-ketoacyl-[acyl-carrier-protein] synthase III N-terminal" evidence="4">
    <location>
        <begin position="117"/>
        <end position="151"/>
    </location>
</feature>
<dbReference type="Pfam" id="PF08541">
    <property type="entry name" value="ACP_syn_III_C"/>
    <property type="match status" value="1"/>
</dbReference>
<evidence type="ECO:0000313" key="6">
    <source>
        <dbReference type="Proteomes" id="UP000078287"/>
    </source>
</evidence>
<dbReference type="CDD" id="cd00830">
    <property type="entry name" value="KAS_III"/>
    <property type="match status" value="1"/>
</dbReference>
<dbReference type="EMBL" id="LWQS01000082">
    <property type="protein sequence ID" value="OAN42881.1"/>
    <property type="molecule type" value="Genomic_DNA"/>
</dbReference>
<dbReference type="PANTHER" id="PTHR34069">
    <property type="entry name" value="3-OXOACYL-[ACYL-CARRIER-PROTEIN] SYNTHASE 3"/>
    <property type="match status" value="1"/>
</dbReference>
<gene>
    <name evidence="5" type="ORF">A6A03_03965</name>
</gene>